<feature type="compositionally biased region" description="Acidic residues" evidence="1">
    <location>
        <begin position="869"/>
        <end position="879"/>
    </location>
</feature>
<dbReference type="GO" id="GO:0003677">
    <property type="term" value="F:DNA binding"/>
    <property type="evidence" value="ECO:0007669"/>
    <property type="project" value="InterPro"/>
</dbReference>
<sequence>MSRRRKSGAIETTSKDQKADNDDDKLTMNDSKVEWSDQEKRRLLDALKKDEGKNNWRWIARQVKTRTTAQVKDFASKLRTEKQASNKRPIAPKDDSPLEAWINVTKRLRGDSDVDGTCIPQNQTAETTPSEELLEKEVNSCNNHVDPGMEKSDENKEESQDPAGESTDENQTGPVSKIDHDKNNHEIDYIMKDILTNQRQMMEKIDVLDSKLEKLQSNNQSSPSTVMELLAKINERLDQLSKNASHACCSGPIILQTTRHANVVHQPVLDPCLSCRDMIRNDRTEILPVAPSEDNISSISCPLNTNSESTKASNVNSTGNDSSKCVSGQQHCVDFVSDKQNDSYPEPQIMVTSHHTSSPRVTSSVHGAPPEDLSEPPKNNKGSVLKKVSCVSESEDISPSMSSEQTSPATKHSSKTDAYIFLSKESSSMPKGSHCKTVIVSQPSISAINNSPPSAKEVSNFSRQQRISSSQAECRNVSSPSCTQHFITASTHVPSVNRSQVRITPLSQPSFSGGEIVLSNSHAVGKNPSSHATEMQLDYKSTATVFPDTSCTVSSLSSGQSHFTPQRAILVANGSTSSTPSHNTCDKPSSGVQVLQEPSPPEQKNIPPGYIALSHTPTVPPSPSTPNNTTAWQPQTVMSTGSSHAMHQRTEFHSSPASHAILSTPDEVSGRQDKVSRRDVLSAAMLLSTYVSEHPNQQDQLHWQSCLNAIIADNQGKNQDQPRQDLSQLVGGSPHVLMIQHELEDVYKKCRTRPQFFSLRLAERLFGLDVMMKSTPNGIGGKAALNPTILDAIKTEVLQRFGSGVSPEQQTEMWKGCMTSIAQRCKRLRNPRRNRSPMVTVISNDNEGPPSMAVGNELCLNMAGNPQTESDDEDEEFDMDNLNHPSSHKTPTLVRLSSDSEQEDSHGSIHNVSCRSGNIKIHNVKQLEDSGKQMKPAVNSREESGDEGAAVHVPPGIDPDITVVHLPSTLETALQPKELNKQLGIALSRANGADTFIRLKESESSDAHPTHIQEPYMQTRDTVSPGHNLPVACKYSGDRPPVEGNIYKPGGTSAENIIVSGIKMTPDLDHTTSIIPHKNIPKVVQEELKSQGQHAEILRIKDDSSKLSQIKVKYIYLEDSGNARLFIQQDQAMETPGEANATPEKPHVHLQQPSTQPAPQELAKDDDATLLLLHSRSASEQNFAVQLLRHFFKPHELDGRNVRGVGGKLALNPEKISKIKGIVFRFFPSSLAQQELLWRDCRRAIDAYLHSYVLVGGNPNVALPRQKYLDSLTRSGQPTHFAVRLAELTFGDEVLRASTVTGAKPGTLQLDPAVIDAIQTEVIDRFLKDLNKEQQAVVWRKCVTSIATRCKTLRYNRSKVQMAQGEHQWTIHPSHVTDDKPQ</sequence>
<name>A0A3M6UQZ6_POCDA</name>
<accession>A0A3M6UQZ6</accession>
<feature type="region of interest" description="Disordered" evidence="1">
    <location>
        <begin position="929"/>
        <end position="956"/>
    </location>
</feature>
<comment type="caution">
    <text evidence="5">The sequence shown here is derived from an EMBL/GenBank/DDBJ whole genome shotgun (WGS) entry which is preliminary data.</text>
</comment>
<feature type="compositionally biased region" description="Basic and acidic residues" evidence="1">
    <location>
        <begin position="13"/>
        <end position="33"/>
    </location>
</feature>
<dbReference type="Pfam" id="PF10523">
    <property type="entry name" value="BEN"/>
    <property type="match status" value="2"/>
</dbReference>
<reference evidence="5 6" key="1">
    <citation type="journal article" date="2018" name="Sci. Rep.">
        <title>Comparative analysis of the Pocillopora damicornis genome highlights role of immune system in coral evolution.</title>
        <authorList>
            <person name="Cunning R."/>
            <person name="Bay R.A."/>
            <person name="Gillette P."/>
            <person name="Baker A.C."/>
            <person name="Traylor-Knowles N."/>
        </authorList>
    </citation>
    <scope>NUCLEOTIDE SEQUENCE [LARGE SCALE GENOMIC DNA]</scope>
    <source>
        <strain evidence="5">RSMAS</strain>
        <tissue evidence="5">Whole animal</tissue>
    </source>
</reference>
<evidence type="ECO:0000256" key="1">
    <source>
        <dbReference type="SAM" id="MobiDB-lite"/>
    </source>
</evidence>
<organism evidence="5 6">
    <name type="scientific">Pocillopora damicornis</name>
    <name type="common">Cauliflower coral</name>
    <name type="synonym">Millepora damicornis</name>
    <dbReference type="NCBI Taxonomy" id="46731"/>
    <lineage>
        <taxon>Eukaryota</taxon>
        <taxon>Metazoa</taxon>
        <taxon>Cnidaria</taxon>
        <taxon>Anthozoa</taxon>
        <taxon>Hexacorallia</taxon>
        <taxon>Scleractinia</taxon>
        <taxon>Astrocoeniina</taxon>
        <taxon>Pocilloporidae</taxon>
        <taxon>Pocillopora</taxon>
    </lineage>
</organism>
<dbReference type="EMBL" id="RCHS01000932">
    <property type="protein sequence ID" value="RMX56061.1"/>
    <property type="molecule type" value="Genomic_DNA"/>
</dbReference>
<feature type="region of interest" description="Disordered" evidence="1">
    <location>
        <begin position="1134"/>
        <end position="1161"/>
    </location>
</feature>
<protein>
    <recommendedName>
        <fullName evidence="7">Myb-like domain-containing protein</fullName>
    </recommendedName>
</protein>
<dbReference type="Gene3D" id="1.10.10.60">
    <property type="entry name" value="Homeodomain-like"/>
    <property type="match status" value="1"/>
</dbReference>
<dbReference type="InterPro" id="IPR001005">
    <property type="entry name" value="SANT/Myb"/>
</dbReference>
<dbReference type="PROSITE" id="PS51294">
    <property type="entry name" value="HTH_MYB"/>
    <property type="match status" value="1"/>
</dbReference>
<feature type="compositionally biased region" description="Basic and acidic residues" evidence="1">
    <location>
        <begin position="147"/>
        <end position="159"/>
    </location>
</feature>
<feature type="region of interest" description="Disordered" evidence="1">
    <location>
        <begin position="110"/>
        <end position="184"/>
    </location>
</feature>
<evidence type="ECO:0000313" key="5">
    <source>
        <dbReference type="EMBL" id="RMX56061.1"/>
    </source>
</evidence>
<feature type="compositionally biased region" description="Polar residues" evidence="1">
    <location>
        <begin position="883"/>
        <end position="892"/>
    </location>
</feature>
<gene>
    <name evidence="5" type="ORF">pdam_00020394</name>
</gene>
<feature type="region of interest" description="Disordered" evidence="1">
    <location>
        <begin position="863"/>
        <end position="892"/>
    </location>
</feature>
<feature type="compositionally biased region" description="Polar residues" evidence="1">
    <location>
        <begin position="631"/>
        <end position="645"/>
    </location>
</feature>
<feature type="domain" description="BEN" evidence="4">
    <location>
        <begin position="732"/>
        <end position="835"/>
    </location>
</feature>
<feature type="region of interest" description="Disordered" evidence="1">
    <location>
        <begin position="74"/>
        <end position="98"/>
    </location>
</feature>
<feature type="compositionally biased region" description="Polar residues" evidence="1">
    <location>
        <begin position="119"/>
        <end position="130"/>
    </location>
</feature>
<evidence type="ECO:0000259" key="3">
    <source>
        <dbReference type="PROSITE" id="PS51294"/>
    </source>
</evidence>
<dbReference type="OrthoDB" id="5966226at2759"/>
<evidence type="ECO:0000313" key="6">
    <source>
        <dbReference type="Proteomes" id="UP000275408"/>
    </source>
</evidence>
<dbReference type="PROSITE" id="PS50090">
    <property type="entry name" value="MYB_LIKE"/>
    <property type="match status" value="1"/>
</dbReference>
<evidence type="ECO:0000259" key="2">
    <source>
        <dbReference type="PROSITE" id="PS50090"/>
    </source>
</evidence>
<feature type="domain" description="BEN" evidence="4">
    <location>
        <begin position="1258"/>
        <end position="1357"/>
    </location>
</feature>
<feature type="region of interest" description="Disordered" evidence="1">
    <location>
        <begin position="338"/>
        <end position="415"/>
    </location>
</feature>
<feature type="compositionally biased region" description="Polar residues" evidence="1">
    <location>
        <begin position="575"/>
        <end position="593"/>
    </location>
</feature>
<feature type="region of interest" description="Disordered" evidence="1">
    <location>
        <begin position="1"/>
        <end position="33"/>
    </location>
</feature>
<feature type="compositionally biased region" description="Basic and acidic residues" evidence="1">
    <location>
        <begin position="74"/>
        <end position="84"/>
    </location>
</feature>
<evidence type="ECO:0008006" key="7">
    <source>
        <dbReference type="Google" id="ProtNLM"/>
    </source>
</evidence>
<dbReference type="PROSITE" id="PS51457">
    <property type="entry name" value="BEN"/>
    <property type="match status" value="2"/>
</dbReference>
<feature type="domain" description="HTH myb-type" evidence="3">
    <location>
        <begin position="32"/>
        <end position="83"/>
    </location>
</feature>
<dbReference type="InterPro" id="IPR017930">
    <property type="entry name" value="Myb_dom"/>
</dbReference>
<dbReference type="Proteomes" id="UP000275408">
    <property type="component" value="Unassembled WGS sequence"/>
</dbReference>
<feature type="region of interest" description="Disordered" evidence="1">
    <location>
        <begin position="575"/>
        <end position="656"/>
    </location>
</feature>
<dbReference type="InterPro" id="IPR009057">
    <property type="entry name" value="Homeodomain-like_sf"/>
</dbReference>
<feature type="domain" description="Myb-like" evidence="2">
    <location>
        <begin position="27"/>
        <end position="79"/>
    </location>
</feature>
<dbReference type="SUPFAM" id="SSF46689">
    <property type="entry name" value="Homeodomain-like"/>
    <property type="match status" value="1"/>
</dbReference>
<dbReference type="CDD" id="cd00167">
    <property type="entry name" value="SANT"/>
    <property type="match status" value="1"/>
</dbReference>
<dbReference type="Pfam" id="PF00249">
    <property type="entry name" value="Myb_DNA-binding"/>
    <property type="match status" value="1"/>
</dbReference>
<dbReference type="InterPro" id="IPR018379">
    <property type="entry name" value="BEN_domain"/>
</dbReference>
<keyword evidence="6" id="KW-1185">Reference proteome</keyword>
<dbReference type="SMART" id="SM01025">
    <property type="entry name" value="BEN"/>
    <property type="match status" value="3"/>
</dbReference>
<evidence type="ECO:0000259" key="4">
    <source>
        <dbReference type="PROSITE" id="PS51457"/>
    </source>
</evidence>
<dbReference type="SMART" id="SM00717">
    <property type="entry name" value="SANT"/>
    <property type="match status" value="1"/>
</dbReference>
<feature type="compositionally biased region" description="Polar residues" evidence="1">
    <location>
        <begin position="350"/>
        <end position="365"/>
    </location>
</feature>
<proteinExistence type="predicted"/>